<dbReference type="GO" id="GO:0005886">
    <property type="term" value="C:plasma membrane"/>
    <property type="evidence" value="ECO:0007669"/>
    <property type="project" value="UniProtKB-SubCell"/>
</dbReference>
<accession>A0A286ZJ42</accession>
<name>A0A286ZJ42_PIG</name>
<dbReference type="InterPro" id="IPR013783">
    <property type="entry name" value="Ig-like_fold"/>
</dbReference>
<dbReference type="PANTHER" id="PTHR13869:SF14">
    <property type="entry name" value="SODIUM CHANNEL SUBUNIT BETA-4"/>
    <property type="match status" value="1"/>
</dbReference>
<evidence type="ECO:0000256" key="6">
    <source>
        <dbReference type="ARBA" id="ARBA00022989"/>
    </source>
</evidence>
<keyword evidence="24" id="KW-1267">Proteomics identification</keyword>
<keyword evidence="10" id="KW-1015">Disulfide bond</keyword>
<feature type="region of interest" description="Disordered" evidence="18">
    <location>
        <begin position="252"/>
        <end position="282"/>
    </location>
</feature>
<dbReference type="Pfam" id="PF07686">
    <property type="entry name" value="V-set"/>
    <property type="match status" value="1"/>
</dbReference>
<evidence type="ECO:0000313" key="21">
    <source>
        <dbReference type="Ensembl" id="ENSSSCP00000031541.2"/>
    </source>
</evidence>
<feature type="domain" description="Ig-like" evidence="20">
    <location>
        <begin position="80"/>
        <end position="202"/>
    </location>
</feature>
<evidence type="ECO:0000256" key="12">
    <source>
        <dbReference type="ARBA" id="ARBA00023201"/>
    </source>
</evidence>
<evidence type="ECO:0000256" key="15">
    <source>
        <dbReference type="ARBA" id="ARBA00061198"/>
    </source>
</evidence>
<evidence type="ECO:0000256" key="18">
    <source>
        <dbReference type="SAM" id="MobiDB-lite"/>
    </source>
</evidence>
<evidence type="ECO:0000256" key="19">
    <source>
        <dbReference type="SAM" id="Phobius"/>
    </source>
</evidence>
<dbReference type="Gene3D" id="2.60.40.10">
    <property type="entry name" value="Immunoglobulins"/>
    <property type="match status" value="1"/>
</dbReference>
<keyword evidence="11" id="KW-0325">Glycoprotein</keyword>
<comment type="subunit">
    <text evidence="16">A voltage-gated sodium (Nav) channel consists of an ion-conducting pore-forming alpha subunit functional on its own that is regulated by one or more beta subunits. The beta subunit SCN4B is disulfide-linked to the pore-forming alpha subunit. Interacts with SCN1A; regulatory subunit of SCN1A/Nav1.1. Interacts with SCN2A; regulatory subunit of SCN2A/Nav1.2.</text>
</comment>
<reference evidence="21" key="3">
    <citation type="submission" date="2025-08" db="UniProtKB">
        <authorList>
            <consortium name="Ensembl"/>
        </authorList>
    </citation>
    <scope>IDENTIFICATION</scope>
</reference>
<evidence type="ECO:0000256" key="16">
    <source>
        <dbReference type="ARBA" id="ARBA00063788"/>
    </source>
</evidence>
<evidence type="ECO:0000259" key="20">
    <source>
        <dbReference type="PROSITE" id="PS50835"/>
    </source>
</evidence>
<evidence type="ECO:0000256" key="11">
    <source>
        <dbReference type="ARBA" id="ARBA00023180"/>
    </source>
</evidence>
<keyword evidence="8" id="KW-0406">Ion transport</keyword>
<dbReference type="VGNC" id="VGNC:92636">
    <property type="gene designation" value="SCN4B"/>
</dbReference>
<dbReference type="InterPro" id="IPR003599">
    <property type="entry name" value="Ig_sub"/>
</dbReference>
<dbReference type="GO" id="GO:0005248">
    <property type="term" value="F:voltage-gated sodium channel activity"/>
    <property type="evidence" value="ECO:0007669"/>
    <property type="project" value="UniProtKB-ARBA"/>
</dbReference>
<proteinExistence type="evidence at protein level"/>
<keyword evidence="12" id="KW-0739">Sodium transport</keyword>
<reference evidence="22" key="1">
    <citation type="submission" date="2009-11" db="EMBL/GenBank/DDBJ databases">
        <authorList>
            <consortium name="Porcine genome sequencing project"/>
        </authorList>
    </citation>
    <scope>NUCLEOTIDE SEQUENCE [LARGE SCALE GENOMIC DNA]</scope>
    <source>
        <strain evidence="22">Duroc</strain>
    </source>
</reference>
<reference evidence="21" key="4">
    <citation type="submission" date="2025-09" db="UniProtKB">
        <authorList>
            <consortium name="Ensembl"/>
        </authorList>
    </citation>
    <scope>IDENTIFICATION</scope>
</reference>
<evidence type="ECO:0000313" key="22">
    <source>
        <dbReference type="Proteomes" id="UP000008227"/>
    </source>
</evidence>
<dbReference type="InterPro" id="IPR036179">
    <property type="entry name" value="Ig-like_dom_sf"/>
</dbReference>
<keyword evidence="9 19" id="KW-0472">Membrane</keyword>
<evidence type="ECO:0000256" key="10">
    <source>
        <dbReference type="ARBA" id="ARBA00023157"/>
    </source>
</evidence>
<feature type="transmembrane region" description="Helical" evidence="19">
    <location>
        <begin position="216"/>
        <end position="237"/>
    </location>
</feature>
<evidence type="ECO:0000256" key="5">
    <source>
        <dbReference type="ARBA" id="ARBA00022729"/>
    </source>
</evidence>
<evidence type="ECO:0000256" key="9">
    <source>
        <dbReference type="ARBA" id="ARBA00023136"/>
    </source>
</evidence>
<feature type="compositionally biased region" description="Polar residues" evidence="18">
    <location>
        <begin position="257"/>
        <end position="267"/>
    </location>
</feature>
<dbReference type="FunFam" id="2.60.40.10:FF:001260">
    <property type="entry name" value="Sodium channel subunit beta-4"/>
    <property type="match status" value="1"/>
</dbReference>
<dbReference type="AlphaFoldDB" id="A0A286ZJ42"/>
<evidence type="ECO:0000256" key="3">
    <source>
        <dbReference type="ARBA" id="ARBA00022475"/>
    </source>
</evidence>
<dbReference type="SUPFAM" id="SSF48726">
    <property type="entry name" value="Immunoglobulin"/>
    <property type="match status" value="1"/>
</dbReference>
<evidence type="ECO:0000256" key="14">
    <source>
        <dbReference type="ARBA" id="ARBA00055476"/>
    </source>
</evidence>
<keyword evidence="7" id="KW-0915">Sodium</keyword>
<evidence type="ECO:0000256" key="4">
    <source>
        <dbReference type="ARBA" id="ARBA00022692"/>
    </source>
</evidence>
<evidence type="ECO:0000256" key="17">
    <source>
        <dbReference type="ARBA" id="ARBA00072155"/>
    </source>
</evidence>
<comment type="function">
    <text evidence="14">Regulatory subunit of multiple voltage-gated sodium (Nav) channels directly mediating the depolarization of excitable membranes. Navs, also called VGSCs (voltage-gated sodium channels) or VDSCs (voltage-dependent sodium channels), operate by switching between closed and open conformations depending on the voltage difference across the membrane. In the open conformation they allow Na(+) ions to selectively pass through the pore, along their electrochemical gradient. The influx of Na+ ions provokes membrane depolarization, initiating the propagation of electrical signals throughout cells and tissues. The accessory beta subunits participate in localization and functional modulation of the Nav channels. Modulates the activity of SCN1A/Nav1.1. Modulates the activity of SCN2A/Nav1.2.</text>
</comment>
<dbReference type="SMART" id="SM00409">
    <property type="entry name" value="IG"/>
    <property type="match status" value="1"/>
</dbReference>
<dbReference type="Ensembl" id="ENSSSCT00000060640.3">
    <property type="protein sequence ID" value="ENSSSCP00000031541.2"/>
    <property type="gene ID" value="ENSSSCG00000029199.4"/>
</dbReference>
<dbReference type="Proteomes" id="UP000008227">
    <property type="component" value="Chromosome 9"/>
</dbReference>
<evidence type="ECO:0007829" key="24">
    <source>
        <dbReference type="PeptideAtlas" id="A0A286ZJ42"/>
    </source>
</evidence>
<keyword evidence="22" id="KW-1185">Reference proteome</keyword>
<dbReference type="Bgee" id="ENSSSCG00000029199">
    <property type="expression patterns" value="Expressed in semimembranosus muscle and 30 other cell types or tissues"/>
</dbReference>
<keyword evidence="3" id="KW-1003">Cell membrane</keyword>
<dbReference type="PROSITE" id="PS50835">
    <property type="entry name" value="IG_LIKE"/>
    <property type="match status" value="1"/>
</dbReference>
<comment type="subcellular location">
    <subcellularLocation>
        <location evidence="1">Cell membrane</location>
        <topology evidence="1">Single-pass type I membrane protein</topology>
    </subcellularLocation>
</comment>
<evidence type="ECO:0000256" key="7">
    <source>
        <dbReference type="ARBA" id="ARBA00023053"/>
    </source>
</evidence>
<feature type="compositionally biased region" description="Basic and acidic residues" evidence="18">
    <location>
        <begin position="273"/>
        <end position="282"/>
    </location>
</feature>
<evidence type="ECO:0000256" key="13">
    <source>
        <dbReference type="ARBA" id="ARBA00023319"/>
    </source>
</evidence>
<sequence>MGQEVQEQFTPALMQGGQRAGKVASTGSLLACGATCLRVGLVHAVLLTPSAPAKLQWILRLQLGAGGMGKEDRRGLFLLPVSLSLEVSVGKATTIYAVNGTEILLPCTFSSCFGFENLRFWWSYNSTDTFKILIDGTVKNEKSDPKVKLKDDDRITLEGTTKEKVNNISILLRNLEFSDSGRYTCHVKNPKENHLQHQATITLQVVDKLEEVDNTVTLIILAVVGGVIGLLIFILLVKKFIAFIIKKTQEKKKECLVSSSGNDNTENGLPGSKAEEKPPTKV</sequence>
<dbReference type="GeneTree" id="ENSGT01030000234556"/>
<comment type="similarity">
    <text evidence="15">Belongs to the sodium channel auxiliary subunit SCN4B (TC 8.A.17) family.</text>
</comment>
<organism evidence="21 22">
    <name type="scientific">Sus scrofa</name>
    <name type="common">Pig</name>
    <dbReference type="NCBI Taxonomy" id="9823"/>
    <lineage>
        <taxon>Eukaryota</taxon>
        <taxon>Metazoa</taxon>
        <taxon>Chordata</taxon>
        <taxon>Craniata</taxon>
        <taxon>Vertebrata</taxon>
        <taxon>Euteleostomi</taxon>
        <taxon>Mammalia</taxon>
        <taxon>Eutheria</taxon>
        <taxon>Laurasiatheria</taxon>
        <taxon>Artiodactyla</taxon>
        <taxon>Suina</taxon>
        <taxon>Suidae</taxon>
        <taxon>Sus</taxon>
    </lineage>
</organism>
<dbReference type="PANTHER" id="PTHR13869">
    <property type="entry name" value="MYELIN P0 RELATED"/>
    <property type="match status" value="1"/>
</dbReference>
<dbReference type="InterPro" id="IPR007110">
    <property type="entry name" value="Ig-like_dom"/>
</dbReference>
<dbReference type="ExpressionAtlas" id="A0A286ZJ42">
    <property type="expression patterns" value="baseline and differential"/>
</dbReference>
<evidence type="ECO:0000256" key="2">
    <source>
        <dbReference type="ARBA" id="ARBA00022448"/>
    </source>
</evidence>
<reference evidence="21" key="2">
    <citation type="journal article" date="2020" name="Gigascience">
        <title>An improved pig reference genome sequence to enable pig genetics and genomics research.</title>
        <authorList>
            <person name="Warr A."/>
            <person name="Affara N."/>
            <person name="Aken B."/>
            <person name="Beiki H."/>
            <person name="Bickhart D.M."/>
            <person name="Billis K."/>
            <person name="Chow W."/>
            <person name="Eory L."/>
            <person name="Finlayson H.A."/>
            <person name="Flicek P."/>
            <person name="Giron C.G."/>
            <person name="Griffin D.K."/>
            <person name="Hall R."/>
            <person name="Hannum G."/>
            <person name="Hourlier T."/>
            <person name="Howe K."/>
            <person name="Hume D.A."/>
            <person name="Izuogu O."/>
            <person name="Kim K."/>
            <person name="Koren S."/>
            <person name="Liu H."/>
            <person name="Manchanda N."/>
            <person name="Martin F.J."/>
            <person name="Nonneman D.J."/>
            <person name="O'Connor R.E."/>
            <person name="Phillippy A.M."/>
            <person name="Rohrer G.A."/>
            <person name="Rosen B.D."/>
            <person name="Rund L.A."/>
            <person name="Sargent C.A."/>
            <person name="Schook L.B."/>
            <person name="Schroeder S.G."/>
            <person name="Schwartz A.S."/>
            <person name="Skinner B.M."/>
            <person name="Talbot R."/>
            <person name="Tseng E."/>
            <person name="Tuggle C.K."/>
            <person name="Watson M."/>
            <person name="Smith T.P.L."/>
            <person name="Archibald A.L."/>
        </authorList>
    </citation>
    <scope>NUCLEOTIDE SEQUENCE [LARGE SCALE GENOMIC DNA]</scope>
    <source>
        <strain evidence="21">Duroc</strain>
    </source>
</reference>
<evidence type="ECO:0000313" key="23">
    <source>
        <dbReference type="VGNC" id="VGNC:92636"/>
    </source>
</evidence>
<keyword evidence="5" id="KW-0732">Signal</keyword>
<dbReference type="InterPro" id="IPR013106">
    <property type="entry name" value="Ig_V-set"/>
</dbReference>
<evidence type="ECO:0000256" key="8">
    <source>
        <dbReference type="ARBA" id="ARBA00023065"/>
    </source>
</evidence>
<keyword evidence="13" id="KW-0393">Immunoglobulin domain</keyword>
<gene>
    <name evidence="21 23" type="primary">SCN4B</name>
</gene>
<protein>
    <recommendedName>
        <fullName evidence="17">Sodium channel regulatory subunit beta-4</fullName>
    </recommendedName>
</protein>
<keyword evidence="6 19" id="KW-1133">Transmembrane helix</keyword>
<keyword evidence="4 19" id="KW-0812">Transmembrane</keyword>
<evidence type="ECO:0000256" key="1">
    <source>
        <dbReference type="ARBA" id="ARBA00004251"/>
    </source>
</evidence>
<dbReference type="InterPro" id="IPR000920">
    <property type="entry name" value="Myelin_P0-rel"/>
</dbReference>
<keyword evidence="2" id="KW-0813">Transport</keyword>